<protein>
    <submittedName>
        <fullName evidence="1">Uncharacterized protein</fullName>
    </submittedName>
</protein>
<organism evidence="1 2">
    <name type="scientific">Eretmocerus hayati</name>
    <dbReference type="NCBI Taxonomy" id="131215"/>
    <lineage>
        <taxon>Eukaryota</taxon>
        <taxon>Metazoa</taxon>
        <taxon>Ecdysozoa</taxon>
        <taxon>Arthropoda</taxon>
        <taxon>Hexapoda</taxon>
        <taxon>Insecta</taxon>
        <taxon>Pterygota</taxon>
        <taxon>Neoptera</taxon>
        <taxon>Endopterygota</taxon>
        <taxon>Hymenoptera</taxon>
        <taxon>Apocrita</taxon>
        <taxon>Proctotrupomorpha</taxon>
        <taxon>Chalcidoidea</taxon>
        <taxon>Aphelinidae</taxon>
        <taxon>Aphelininae</taxon>
        <taxon>Eretmocerus</taxon>
    </lineage>
</organism>
<accession>A0ACC2NJ73</accession>
<evidence type="ECO:0000313" key="1">
    <source>
        <dbReference type="EMBL" id="KAJ8671304.1"/>
    </source>
</evidence>
<gene>
    <name evidence="1" type="ORF">QAD02_002563</name>
</gene>
<dbReference type="Proteomes" id="UP001239111">
    <property type="component" value="Chromosome 3"/>
</dbReference>
<keyword evidence="2" id="KW-1185">Reference proteome</keyword>
<dbReference type="EMBL" id="CM056743">
    <property type="protein sequence ID" value="KAJ8671304.1"/>
    <property type="molecule type" value="Genomic_DNA"/>
</dbReference>
<proteinExistence type="predicted"/>
<sequence length="811" mass="94021">MFPCPYCDSTRPTSDGFLSHVKLKHQDLMKLETACTHFDCNKKFVNFHAYKKHWISSHAPRTSVVSEPPTVEEHNQPQSFEVQSGGEIVHSENPLTGKCTNDALIPEADLGQVVNDLVNEYANHCHDIKLFTETAYNYVASIALKIYANPAMPRKNVVDVIGILMDLYNSKLMNMILSKCMTKDVQPMTQILNNAFLFFRSEHKALKFFEERGTKNAECIPATICDKLQFIPMREVLKRYLSMPGVLEKVIANIERLKKDKSFNSVFKSKLYEEIEKRYPGKFFLLLLLYNDDFEINNCLGSHRVISKIGAVYCTFLGLPAEYASQLENIFLFQLHKYVDYRDYGNKLIYKHVIEEITFLQEEGIEIEFKGEMMRIYFPLYAITGDNLALDLNLGFRRGPNTAFPCRLCLAPMALVKRMTKENVKYLRDPNKHDEQCSNNGFGLLEVCAFHDVPLYSALSQGVEDAMHDLNEGICRYDMGFILHELIYEERRFSLNNLQTRILEFNYTRDRNTIPSLSEHQINDRDYLILSASEMAFLVENLALLVGDRVPTTNKCWKLYLLLREIMSIVYGESFPDEVFAKLELLVDQHHKLYKFLTGKELTIKFHNLLHLIRIIMKMGPARLFSCLRFEGNHKIFTAYAEANHNRTNPPYSLALKNQLGLAYRLFCNRGLDDRVMTSGERTLVTQAPDCAMFKHLISNYALENYERVESVRTKGTIYKENYVICILNERNEPKFGKMKLILVHKSNVIFLFFKLEIKKFIKHLAAYRVEETKDPGIVNQDTLKIFLPQVIHLLPDGKKYVNHRIYHTVD</sequence>
<name>A0ACC2NJ73_9HYME</name>
<reference evidence="1" key="1">
    <citation type="submission" date="2023-04" db="EMBL/GenBank/DDBJ databases">
        <title>A chromosome-level genome assembly of the parasitoid wasp Eretmocerus hayati.</title>
        <authorList>
            <person name="Zhong Y."/>
            <person name="Liu S."/>
            <person name="Liu Y."/>
        </authorList>
    </citation>
    <scope>NUCLEOTIDE SEQUENCE</scope>
    <source>
        <strain evidence="1">ZJU_SS_LIU_2023</strain>
    </source>
</reference>
<comment type="caution">
    <text evidence="1">The sequence shown here is derived from an EMBL/GenBank/DDBJ whole genome shotgun (WGS) entry which is preliminary data.</text>
</comment>
<evidence type="ECO:0000313" key="2">
    <source>
        <dbReference type="Proteomes" id="UP001239111"/>
    </source>
</evidence>